<evidence type="ECO:0000256" key="3">
    <source>
        <dbReference type="ARBA" id="ARBA00022989"/>
    </source>
</evidence>
<dbReference type="PANTHER" id="PTHR23112:SF0">
    <property type="entry name" value="TRANSMEMBRANE PROTEIN 116"/>
    <property type="match status" value="1"/>
</dbReference>
<evidence type="ECO:0000256" key="4">
    <source>
        <dbReference type="ARBA" id="ARBA00023136"/>
    </source>
</evidence>
<keyword evidence="2 5" id="KW-0812">Transmembrane</keyword>
<evidence type="ECO:0000313" key="7">
    <source>
        <dbReference type="EMBL" id="CAD8145546.1"/>
    </source>
</evidence>
<gene>
    <name evidence="7" type="ORF">POCTA_138.1.T0170282</name>
</gene>
<dbReference type="Proteomes" id="UP000683925">
    <property type="component" value="Unassembled WGS sequence"/>
</dbReference>
<dbReference type="AlphaFoldDB" id="A0A8S1T257"/>
<dbReference type="InterPro" id="IPR017452">
    <property type="entry name" value="GPCR_Rhodpsn_7TM"/>
</dbReference>
<dbReference type="PROSITE" id="PS50262">
    <property type="entry name" value="G_PROTEIN_RECEP_F1_2"/>
    <property type="match status" value="1"/>
</dbReference>
<dbReference type="GO" id="GO:0004930">
    <property type="term" value="F:G protein-coupled receptor activity"/>
    <property type="evidence" value="ECO:0007669"/>
    <property type="project" value="TreeGrafter"/>
</dbReference>
<dbReference type="PROSITE" id="PS51257">
    <property type="entry name" value="PROKAR_LIPOPROTEIN"/>
    <property type="match status" value="1"/>
</dbReference>
<dbReference type="EMBL" id="CAJJDP010000017">
    <property type="protein sequence ID" value="CAD8145546.1"/>
    <property type="molecule type" value="Genomic_DNA"/>
</dbReference>
<proteinExistence type="predicted"/>
<evidence type="ECO:0000313" key="8">
    <source>
        <dbReference type="Proteomes" id="UP000683925"/>
    </source>
</evidence>
<feature type="transmembrane region" description="Helical" evidence="5">
    <location>
        <begin position="41"/>
        <end position="61"/>
    </location>
</feature>
<feature type="transmembrane region" description="Helical" evidence="5">
    <location>
        <begin position="160"/>
        <end position="179"/>
    </location>
</feature>
<name>A0A8S1T257_PAROT</name>
<comment type="caution">
    <text evidence="7">The sequence shown here is derived from an EMBL/GenBank/DDBJ whole genome shotgun (WGS) entry which is preliminary data.</text>
</comment>
<reference evidence="7" key="1">
    <citation type="submission" date="2021-01" db="EMBL/GenBank/DDBJ databases">
        <authorList>
            <consortium name="Genoscope - CEA"/>
            <person name="William W."/>
        </authorList>
    </citation>
    <scope>NUCLEOTIDE SEQUENCE</scope>
</reference>
<feature type="transmembrane region" description="Helical" evidence="5">
    <location>
        <begin position="81"/>
        <end position="101"/>
    </location>
</feature>
<evidence type="ECO:0000256" key="1">
    <source>
        <dbReference type="ARBA" id="ARBA00004141"/>
    </source>
</evidence>
<evidence type="ECO:0000259" key="6">
    <source>
        <dbReference type="PROSITE" id="PS50262"/>
    </source>
</evidence>
<sequence>MQEKGSALYLTLLIIISVLSLIGCSVLLFDYLQQRKSANLAAKLLAILSISDAIYVIAVVSNPTPQIDGALCVIQALLKQSSSVSTFIVNFFFCLTTFLTIVENIDITDERYYKYKRNAKFFSILFPFLIALIPLTYNGYGIQYYACSFKTQNDYWIGEFLLFYVPFGFFFGSSIFFLFKITRFLSEIQSNKLGHEDYRVFRRTLIQQNSQIVVGEQYTRFLFYYTLVHLFCWLPIILSSICEIIWKGDFVWFGGISYLCACSQGFLDFVLFMISKRVSSRSYVQERSNSYMSVEPVDIYRGSVVYNSSL</sequence>
<keyword evidence="4 5" id="KW-0472">Membrane</keyword>
<dbReference type="PANTHER" id="PTHR23112">
    <property type="entry name" value="G PROTEIN-COUPLED RECEPTOR 157-RELATED"/>
    <property type="match status" value="1"/>
</dbReference>
<feature type="transmembrane region" description="Helical" evidence="5">
    <location>
        <begin position="252"/>
        <end position="274"/>
    </location>
</feature>
<keyword evidence="8" id="KW-1185">Reference proteome</keyword>
<feature type="transmembrane region" description="Helical" evidence="5">
    <location>
        <begin position="222"/>
        <end position="246"/>
    </location>
</feature>
<keyword evidence="3 5" id="KW-1133">Transmembrane helix</keyword>
<accession>A0A8S1T257</accession>
<protein>
    <recommendedName>
        <fullName evidence="6">G-protein coupled receptors family 1 profile domain-containing protein</fullName>
    </recommendedName>
</protein>
<organism evidence="7 8">
    <name type="scientific">Paramecium octaurelia</name>
    <dbReference type="NCBI Taxonomy" id="43137"/>
    <lineage>
        <taxon>Eukaryota</taxon>
        <taxon>Sar</taxon>
        <taxon>Alveolata</taxon>
        <taxon>Ciliophora</taxon>
        <taxon>Intramacronucleata</taxon>
        <taxon>Oligohymenophorea</taxon>
        <taxon>Peniculida</taxon>
        <taxon>Parameciidae</taxon>
        <taxon>Paramecium</taxon>
    </lineage>
</organism>
<dbReference type="GO" id="GO:0005886">
    <property type="term" value="C:plasma membrane"/>
    <property type="evidence" value="ECO:0007669"/>
    <property type="project" value="TreeGrafter"/>
</dbReference>
<evidence type="ECO:0000256" key="2">
    <source>
        <dbReference type="ARBA" id="ARBA00022692"/>
    </source>
</evidence>
<feature type="domain" description="G-protein coupled receptors family 1 profile" evidence="6">
    <location>
        <begin position="23"/>
        <end position="272"/>
    </location>
</feature>
<evidence type="ECO:0000256" key="5">
    <source>
        <dbReference type="SAM" id="Phobius"/>
    </source>
</evidence>
<feature type="transmembrane region" description="Helical" evidence="5">
    <location>
        <begin position="121"/>
        <end position="140"/>
    </location>
</feature>
<dbReference type="OrthoDB" id="306647at2759"/>
<dbReference type="OMA" id="FVWFGGI"/>
<dbReference type="SUPFAM" id="SSF81321">
    <property type="entry name" value="Family A G protein-coupled receptor-like"/>
    <property type="match status" value="1"/>
</dbReference>
<feature type="transmembrane region" description="Helical" evidence="5">
    <location>
        <begin position="6"/>
        <end position="29"/>
    </location>
</feature>
<comment type="subcellular location">
    <subcellularLocation>
        <location evidence="1">Membrane</location>
        <topology evidence="1">Multi-pass membrane protein</topology>
    </subcellularLocation>
</comment>
<dbReference type="GO" id="GO:0007189">
    <property type="term" value="P:adenylate cyclase-activating G protein-coupled receptor signaling pathway"/>
    <property type="evidence" value="ECO:0007669"/>
    <property type="project" value="TreeGrafter"/>
</dbReference>